<dbReference type="PANTHER" id="PTHR43267:SF1">
    <property type="entry name" value="TRNA THREONYLCARBAMOYLADENOSINE DEHYDRATASE"/>
    <property type="match status" value="1"/>
</dbReference>
<feature type="domain" description="THIF-type NAD/FAD binding fold" evidence="1">
    <location>
        <begin position="37"/>
        <end position="176"/>
    </location>
</feature>
<evidence type="ECO:0000313" key="3">
    <source>
        <dbReference type="Proteomes" id="UP001595967"/>
    </source>
</evidence>
<accession>A0ABV9GWZ9</accession>
<dbReference type="CDD" id="cd00755">
    <property type="entry name" value="YgdL_like"/>
    <property type="match status" value="1"/>
</dbReference>
<keyword evidence="2" id="KW-0548">Nucleotidyltransferase</keyword>
<dbReference type="Gene3D" id="3.40.50.720">
    <property type="entry name" value="NAD(P)-binding Rossmann-like Domain"/>
    <property type="match status" value="1"/>
</dbReference>
<proteinExistence type="predicted"/>
<dbReference type="InterPro" id="IPR035985">
    <property type="entry name" value="Ubiquitin-activating_enz"/>
</dbReference>
<reference evidence="3" key="1">
    <citation type="journal article" date="2019" name="Int. J. Syst. Evol. Microbiol.">
        <title>The Global Catalogue of Microorganisms (GCM) 10K type strain sequencing project: providing services to taxonomists for standard genome sequencing and annotation.</title>
        <authorList>
            <consortium name="The Broad Institute Genomics Platform"/>
            <consortium name="The Broad Institute Genome Sequencing Center for Infectious Disease"/>
            <person name="Wu L."/>
            <person name="Ma J."/>
        </authorList>
    </citation>
    <scope>NUCLEOTIDE SEQUENCE [LARGE SCALE GENOMIC DNA]</scope>
    <source>
        <strain evidence="3">JCM 11650</strain>
    </source>
</reference>
<dbReference type="Pfam" id="PF00899">
    <property type="entry name" value="ThiF"/>
    <property type="match status" value="1"/>
</dbReference>
<dbReference type="InterPro" id="IPR000594">
    <property type="entry name" value="ThiF_NAD_FAD-bd"/>
</dbReference>
<keyword evidence="2" id="KW-0808">Transferase</keyword>
<dbReference type="EMBL" id="JBHSEW010000002">
    <property type="protein sequence ID" value="MFC4621170.1"/>
    <property type="molecule type" value="Genomic_DNA"/>
</dbReference>
<gene>
    <name evidence="2" type="ORF">ACFO3A_02935</name>
</gene>
<protein>
    <submittedName>
        <fullName evidence="2">ThiF family adenylyltransferase</fullName>
    </submittedName>
</protein>
<dbReference type="GO" id="GO:0016779">
    <property type="term" value="F:nucleotidyltransferase activity"/>
    <property type="evidence" value="ECO:0007669"/>
    <property type="project" value="UniProtKB-KW"/>
</dbReference>
<dbReference type="InterPro" id="IPR045886">
    <property type="entry name" value="ThiF/MoeB/HesA"/>
</dbReference>
<keyword evidence="3" id="KW-1185">Reference proteome</keyword>
<organism evidence="2 3">
    <name type="scientific">Comamonas nitrativorans</name>
    <dbReference type="NCBI Taxonomy" id="108437"/>
    <lineage>
        <taxon>Bacteria</taxon>
        <taxon>Pseudomonadati</taxon>
        <taxon>Pseudomonadota</taxon>
        <taxon>Betaproteobacteria</taxon>
        <taxon>Burkholderiales</taxon>
        <taxon>Comamonadaceae</taxon>
        <taxon>Comamonas</taxon>
    </lineage>
</organism>
<comment type="caution">
    <text evidence="2">The sequence shown here is derived from an EMBL/GenBank/DDBJ whole genome shotgun (WGS) entry which is preliminary data.</text>
</comment>
<sequence>MSAQPPAIADVVGDAFFSDQNFSDADLERRFGGLQRLYGVDGAARIRAAHVVVVGIGGVGSWAAEALARSGVARLTLVDLDHIAESNINRQIHALTATVGQAKVLAMQERIAQIHPACQVTVVDDFVTPRNWPGVLAGPVDAVIDACDQVSAKQAMAQWARQTRQCFITVGAAGGKRLAHKVDIDDLAHTTHDPLLAQLRYRLRKHHGAARDGKKIGVPCVFSREAVAPPDASCQLAQGTDGSLNCHGYGSVVAVTATFGQCAAGWVLDQLARQAKKA</sequence>
<dbReference type="Proteomes" id="UP001595967">
    <property type="component" value="Unassembled WGS sequence"/>
</dbReference>
<name>A0ABV9GWZ9_9BURK</name>
<evidence type="ECO:0000259" key="1">
    <source>
        <dbReference type="Pfam" id="PF00899"/>
    </source>
</evidence>
<dbReference type="PANTHER" id="PTHR43267">
    <property type="entry name" value="TRNA THREONYLCARBAMOYLADENOSINE DEHYDRATASE"/>
    <property type="match status" value="1"/>
</dbReference>
<dbReference type="SUPFAM" id="SSF69572">
    <property type="entry name" value="Activating enzymes of the ubiquitin-like proteins"/>
    <property type="match status" value="1"/>
</dbReference>
<evidence type="ECO:0000313" key="2">
    <source>
        <dbReference type="EMBL" id="MFC4621170.1"/>
    </source>
</evidence>
<dbReference type="RefSeq" id="WP_377723851.1">
    <property type="nucleotide sequence ID" value="NZ_JBHSEW010000002.1"/>
</dbReference>